<evidence type="ECO:0008006" key="6">
    <source>
        <dbReference type="Google" id="ProtNLM"/>
    </source>
</evidence>
<feature type="region of interest" description="Disordered" evidence="1">
    <location>
        <begin position="548"/>
        <end position="608"/>
    </location>
</feature>
<feature type="compositionally biased region" description="Basic and acidic residues" evidence="1">
    <location>
        <begin position="626"/>
        <end position="638"/>
    </location>
</feature>
<feature type="region of interest" description="Disordered" evidence="1">
    <location>
        <begin position="621"/>
        <end position="779"/>
    </location>
</feature>
<evidence type="ECO:0000256" key="1">
    <source>
        <dbReference type="SAM" id="MobiDB-lite"/>
    </source>
</evidence>
<feature type="chain" id="PRO_5039699585" description="CARDB domain-containing protein" evidence="3">
    <location>
        <begin position="18"/>
        <end position="779"/>
    </location>
</feature>
<dbReference type="EMBL" id="DVFI01000051">
    <property type="protein sequence ID" value="HIQ62655.1"/>
    <property type="molecule type" value="Genomic_DNA"/>
</dbReference>
<organism evidence="4 5">
    <name type="scientific">Candidatus Avichristensenella intestinipullorum</name>
    <dbReference type="NCBI Taxonomy" id="2840693"/>
    <lineage>
        <taxon>Bacteria</taxon>
        <taxon>Bacillati</taxon>
        <taxon>Bacillota</taxon>
        <taxon>Clostridia</taxon>
        <taxon>Candidatus Avichristensenella</taxon>
    </lineage>
</organism>
<reference evidence="4" key="2">
    <citation type="journal article" date="2021" name="PeerJ">
        <title>Extensive microbial diversity within the chicken gut microbiome revealed by metagenomics and culture.</title>
        <authorList>
            <person name="Gilroy R."/>
            <person name="Ravi A."/>
            <person name="Getino M."/>
            <person name="Pursley I."/>
            <person name="Horton D.L."/>
            <person name="Alikhan N.F."/>
            <person name="Baker D."/>
            <person name="Gharbi K."/>
            <person name="Hall N."/>
            <person name="Watson M."/>
            <person name="Adriaenssens E.M."/>
            <person name="Foster-Nyarko E."/>
            <person name="Jarju S."/>
            <person name="Secka A."/>
            <person name="Antonio M."/>
            <person name="Oren A."/>
            <person name="Chaudhuri R.R."/>
            <person name="La Ragione R."/>
            <person name="Hildebrand F."/>
            <person name="Pallen M.J."/>
        </authorList>
    </citation>
    <scope>NUCLEOTIDE SEQUENCE</scope>
    <source>
        <strain evidence="4">ChiHile30-977</strain>
    </source>
</reference>
<proteinExistence type="predicted"/>
<feature type="compositionally biased region" description="Basic and acidic residues" evidence="1">
    <location>
        <begin position="564"/>
        <end position="576"/>
    </location>
</feature>
<feature type="compositionally biased region" description="Acidic residues" evidence="1">
    <location>
        <begin position="582"/>
        <end position="595"/>
    </location>
</feature>
<dbReference type="InterPro" id="IPR013783">
    <property type="entry name" value="Ig-like_fold"/>
</dbReference>
<evidence type="ECO:0000313" key="4">
    <source>
        <dbReference type="EMBL" id="HIQ62655.1"/>
    </source>
</evidence>
<comment type="caution">
    <text evidence="4">The sequence shown here is derived from an EMBL/GenBank/DDBJ whole genome shotgun (WGS) entry which is preliminary data.</text>
</comment>
<gene>
    <name evidence="4" type="ORF">IAA66_03595</name>
</gene>
<evidence type="ECO:0000256" key="3">
    <source>
        <dbReference type="SAM" id="SignalP"/>
    </source>
</evidence>
<keyword evidence="3" id="KW-0732">Signal</keyword>
<keyword evidence="2" id="KW-1133">Transmembrane helix</keyword>
<name>A0A9D0YXG4_9FIRM</name>
<protein>
    <recommendedName>
        <fullName evidence="6">CARDB domain-containing protein</fullName>
    </recommendedName>
</protein>
<feature type="region of interest" description="Disordered" evidence="1">
    <location>
        <begin position="459"/>
        <end position="482"/>
    </location>
</feature>
<keyword evidence="2" id="KW-0812">Transmembrane</keyword>
<feature type="compositionally biased region" description="Pro residues" evidence="1">
    <location>
        <begin position="461"/>
        <end position="475"/>
    </location>
</feature>
<accession>A0A9D0YXG4</accession>
<sequence>MLLVLCMVLLASSAALAEDPLQVEREISPRSLTGPTTVNVAINIINISDDPSPVTVTLYDPSGNVCSGFGSGGTANLSPGASAAYSGSWTVSESDLTAGRITYQARYRVTNSDGSTSSVSKPIALNFTYEDVNPSIHVQRRAPDGKVPEGTSTEVAYIVNNTGTVEVVNIVITDPGIGSEPLTIDSLPVGETREVKYEFVMGSEPVTSKPTITWEYMVGNTKHQGEAKVGSEKVIEVGTVNLLVSLQANSLIVNAGDKVTLTCTLENRGDENYEQIEIYDDLLGNVESGLSLAAGSSQTIEREITVPEAVTYCFKVSAVTGAGETAVFQSNNLTIQTLEGVAMSTDDGVVATGAAANIEIIIEADRQVIYEKPSDIIFQIKVINRGEAAVENVEIRAASKLVTTIDRLEAGEEYDFTRQFRASMEGEYQFSATVTDAAGQDQVFTSNTYPVTYHILSTPTPTAPPTAPPTEPPTAEPTVSETPPFGITDTQDEGVGAGRILLYILAGLLLLILLAVALLFVLDRRRGAPPPMGGSRQGGNVVIDSIQRSQHRDYARAPKRAPPAKREPQAPRRKEIMPSYGPDEDEQAQDDVPMYEEERGSNAPRRGYAAYDDYDVDMTDTAPQMRIHDVEPRRKAQPAEDADVSPFRRPPELSQEPSETFEKTEVYKSDFLERVREAETRQSQPETPAPAPQPEKETMSEEDAALLSGSTGMYRLSRRTASVRPGRQNQPSVQETAEDPEAFARRQRSSRARKTDLSGFYDDDEEGGADDGTRRLRRK</sequence>
<feature type="signal peptide" evidence="3">
    <location>
        <begin position="1"/>
        <end position="17"/>
    </location>
</feature>
<evidence type="ECO:0000256" key="2">
    <source>
        <dbReference type="SAM" id="Phobius"/>
    </source>
</evidence>
<dbReference type="AlphaFoldDB" id="A0A9D0YXG4"/>
<reference evidence="4" key="1">
    <citation type="submission" date="2020-10" db="EMBL/GenBank/DDBJ databases">
        <authorList>
            <person name="Gilroy R."/>
        </authorList>
    </citation>
    <scope>NUCLEOTIDE SEQUENCE</scope>
    <source>
        <strain evidence="4">ChiHile30-977</strain>
    </source>
</reference>
<feature type="transmembrane region" description="Helical" evidence="2">
    <location>
        <begin position="500"/>
        <end position="522"/>
    </location>
</feature>
<feature type="compositionally biased region" description="Basic and acidic residues" evidence="1">
    <location>
        <begin position="660"/>
        <end position="680"/>
    </location>
</feature>
<dbReference type="Proteomes" id="UP000886819">
    <property type="component" value="Unassembled WGS sequence"/>
</dbReference>
<keyword evidence="2" id="KW-0472">Membrane</keyword>
<dbReference type="Gene3D" id="2.60.40.10">
    <property type="entry name" value="Immunoglobulins"/>
    <property type="match status" value="1"/>
</dbReference>
<evidence type="ECO:0000313" key="5">
    <source>
        <dbReference type="Proteomes" id="UP000886819"/>
    </source>
</evidence>